<dbReference type="Pfam" id="PF06114">
    <property type="entry name" value="Peptidase_M78"/>
    <property type="match status" value="1"/>
</dbReference>
<feature type="domain" description="IrrE N-terminal-like" evidence="1">
    <location>
        <begin position="12"/>
        <end position="124"/>
    </location>
</feature>
<comment type="caution">
    <text evidence="2">The sequence shown here is derived from an EMBL/GenBank/DDBJ whole genome shotgun (WGS) entry which is preliminary data.</text>
</comment>
<dbReference type="Proteomes" id="UP000824002">
    <property type="component" value="Unassembled WGS sequence"/>
</dbReference>
<sequence length="137" mass="15636">MDKLQKLYDMADAHQIGVYFYDLGDTAAATVSGENFCAIALNPRDNRCERQELEHLSHEMGHIETGTLHRPGADELEILRSEYRCAAWVVKYLVPIDELLEAAEHGYTEIWELAEYFGVSEECILDAVKIYRNKGLL</sequence>
<protein>
    <submittedName>
        <fullName evidence="2">ImmA/IrrE family metallo-endopeptidase</fullName>
    </submittedName>
</protein>
<dbReference type="AlphaFoldDB" id="A0A9D1JZR5"/>
<evidence type="ECO:0000259" key="1">
    <source>
        <dbReference type="Pfam" id="PF06114"/>
    </source>
</evidence>
<evidence type="ECO:0000313" key="3">
    <source>
        <dbReference type="Proteomes" id="UP000824002"/>
    </source>
</evidence>
<dbReference type="EMBL" id="DVJP01000047">
    <property type="protein sequence ID" value="HIS76536.1"/>
    <property type="molecule type" value="Genomic_DNA"/>
</dbReference>
<evidence type="ECO:0000313" key="2">
    <source>
        <dbReference type="EMBL" id="HIS76536.1"/>
    </source>
</evidence>
<proteinExistence type="predicted"/>
<gene>
    <name evidence="2" type="ORF">IAB51_06960</name>
</gene>
<reference evidence="2" key="1">
    <citation type="submission" date="2020-10" db="EMBL/GenBank/DDBJ databases">
        <authorList>
            <person name="Gilroy R."/>
        </authorList>
    </citation>
    <scope>NUCLEOTIDE SEQUENCE</scope>
    <source>
        <strain evidence="2">CHK199-13235</strain>
    </source>
</reference>
<accession>A0A9D1JZR5</accession>
<dbReference type="InterPro" id="IPR010359">
    <property type="entry name" value="IrrE_HExxH"/>
</dbReference>
<reference evidence="2" key="2">
    <citation type="journal article" date="2021" name="PeerJ">
        <title>Extensive microbial diversity within the chicken gut microbiome revealed by metagenomics and culture.</title>
        <authorList>
            <person name="Gilroy R."/>
            <person name="Ravi A."/>
            <person name="Getino M."/>
            <person name="Pursley I."/>
            <person name="Horton D.L."/>
            <person name="Alikhan N.F."/>
            <person name="Baker D."/>
            <person name="Gharbi K."/>
            <person name="Hall N."/>
            <person name="Watson M."/>
            <person name="Adriaenssens E.M."/>
            <person name="Foster-Nyarko E."/>
            <person name="Jarju S."/>
            <person name="Secka A."/>
            <person name="Antonio M."/>
            <person name="Oren A."/>
            <person name="Chaudhuri R.R."/>
            <person name="La Ragione R."/>
            <person name="Hildebrand F."/>
            <person name="Pallen M.J."/>
        </authorList>
    </citation>
    <scope>NUCLEOTIDE SEQUENCE</scope>
    <source>
        <strain evidence="2">CHK199-13235</strain>
    </source>
</reference>
<organism evidence="2 3">
    <name type="scientific">Candidatus Merdivicinus excrementipullorum</name>
    <dbReference type="NCBI Taxonomy" id="2840867"/>
    <lineage>
        <taxon>Bacteria</taxon>
        <taxon>Bacillati</taxon>
        <taxon>Bacillota</taxon>
        <taxon>Clostridia</taxon>
        <taxon>Eubacteriales</taxon>
        <taxon>Oscillospiraceae</taxon>
        <taxon>Oscillospiraceae incertae sedis</taxon>
        <taxon>Candidatus Merdivicinus</taxon>
    </lineage>
</organism>
<name>A0A9D1JZR5_9FIRM</name>